<protein>
    <submittedName>
        <fullName evidence="2">Uncharacterized protein</fullName>
    </submittedName>
</protein>
<accession>A0A4Y2GIN2</accession>
<feature type="region of interest" description="Disordered" evidence="1">
    <location>
        <begin position="1"/>
        <end position="25"/>
    </location>
</feature>
<evidence type="ECO:0000313" key="3">
    <source>
        <dbReference type="Proteomes" id="UP000499080"/>
    </source>
</evidence>
<dbReference type="EMBL" id="BGPR01001410">
    <property type="protein sequence ID" value="GBM53211.1"/>
    <property type="molecule type" value="Genomic_DNA"/>
</dbReference>
<evidence type="ECO:0000313" key="2">
    <source>
        <dbReference type="EMBL" id="GBM53211.1"/>
    </source>
</evidence>
<feature type="compositionally biased region" description="Low complexity" evidence="1">
    <location>
        <begin position="106"/>
        <end position="118"/>
    </location>
</feature>
<comment type="caution">
    <text evidence="2">The sequence shown here is derived from an EMBL/GenBank/DDBJ whole genome shotgun (WGS) entry which is preliminary data.</text>
</comment>
<name>A0A4Y2GIN2_ARAVE</name>
<proteinExistence type="predicted"/>
<keyword evidence="3" id="KW-1185">Reference proteome</keyword>
<sequence length="181" mass="19825">METGRATPGGEGKVRMAPVETEVGTSRKWRRRFAGAAVSPVDRGGGVGQGSVARKRSAHQLPSLYCGRISKVVPNGSTLYYRSASNRLLARTTDRTPKRFTLQGDPSRPTTTPSSKRSPYIVFPAARDVTWNALPHSGRIFSPNRDIEKISAPLRFHISSPKSPRSGVQTWLLPVISYLPL</sequence>
<reference evidence="2 3" key="1">
    <citation type="journal article" date="2019" name="Sci. Rep.">
        <title>Orb-weaving spider Araneus ventricosus genome elucidates the spidroin gene catalogue.</title>
        <authorList>
            <person name="Kono N."/>
            <person name="Nakamura H."/>
            <person name="Ohtoshi R."/>
            <person name="Moran D.A.P."/>
            <person name="Shinohara A."/>
            <person name="Yoshida Y."/>
            <person name="Fujiwara M."/>
            <person name="Mori M."/>
            <person name="Tomita M."/>
            <person name="Arakawa K."/>
        </authorList>
    </citation>
    <scope>NUCLEOTIDE SEQUENCE [LARGE SCALE GENOMIC DNA]</scope>
</reference>
<organism evidence="2 3">
    <name type="scientific">Araneus ventricosus</name>
    <name type="common">Orbweaver spider</name>
    <name type="synonym">Epeira ventricosa</name>
    <dbReference type="NCBI Taxonomy" id="182803"/>
    <lineage>
        <taxon>Eukaryota</taxon>
        <taxon>Metazoa</taxon>
        <taxon>Ecdysozoa</taxon>
        <taxon>Arthropoda</taxon>
        <taxon>Chelicerata</taxon>
        <taxon>Arachnida</taxon>
        <taxon>Araneae</taxon>
        <taxon>Araneomorphae</taxon>
        <taxon>Entelegynae</taxon>
        <taxon>Araneoidea</taxon>
        <taxon>Araneidae</taxon>
        <taxon>Araneus</taxon>
    </lineage>
</organism>
<feature type="region of interest" description="Disordered" evidence="1">
    <location>
        <begin position="92"/>
        <end position="118"/>
    </location>
</feature>
<evidence type="ECO:0000256" key="1">
    <source>
        <dbReference type="SAM" id="MobiDB-lite"/>
    </source>
</evidence>
<gene>
    <name evidence="2" type="ORF">AVEN_14236_1</name>
</gene>
<dbReference type="Proteomes" id="UP000499080">
    <property type="component" value="Unassembled WGS sequence"/>
</dbReference>
<dbReference type="AlphaFoldDB" id="A0A4Y2GIN2"/>